<dbReference type="InterPro" id="IPR049730">
    <property type="entry name" value="SNF2/RAD54-like_C"/>
</dbReference>
<dbReference type="SMART" id="SM00490">
    <property type="entry name" value="HELICc"/>
    <property type="match status" value="1"/>
</dbReference>
<dbReference type="InterPro" id="IPR001650">
    <property type="entry name" value="Helicase_C-like"/>
</dbReference>
<keyword evidence="8" id="KW-0156">Chromatin regulator</keyword>
<dbReference type="InterPro" id="IPR050520">
    <property type="entry name" value="INO80/SWR1_helicase"/>
</dbReference>
<proteinExistence type="inferred from homology"/>
<evidence type="ECO:0000313" key="18">
    <source>
        <dbReference type="Proteomes" id="UP000276133"/>
    </source>
</evidence>
<evidence type="ECO:0000256" key="5">
    <source>
        <dbReference type="ARBA" id="ARBA00022801"/>
    </source>
</evidence>
<dbReference type="InterPro" id="IPR014001">
    <property type="entry name" value="Helicase_ATP-bd"/>
</dbReference>
<evidence type="ECO:0000259" key="16">
    <source>
        <dbReference type="PROSITE" id="PS51194"/>
    </source>
</evidence>
<evidence type="ECO:0000256" key="8">
    <source>
        <dbReference type="ARBA" id="ARBA00022853"/>
    </source>
</evidence>
<dbReference type="PANTHER" id="PTHR45685">
    <property type="entry name" value="HELICASE SRCAP-RELATED"/>
    <property type="match status" value="1"/>
</dbReference>
<dbReference type="PROSITE" id="PS51194">
    <property type="entry name" value="HELICASE_CTER"/>
    <property type="match status" value="1"/>
</dbReference>
<dbReference type="PANTHER" id="PTHR45685:SF1">
    <property type="entry name" value="HELICASE SRCAP"/>
    <property type="match status" value="1"/>
</dbReference>
<dbReference type="PROSITE" id="PS51192">
    <property type="entry name" value="HELICASE_ATP_BIND_1"/>
    <property type="match status" value="1"/>
</dbReference>
<dbReference type="GO" id="GO:0042393">
    <property type="term" value="F:histone binding"/>
    <property type="evidence" value="ECO:0007669"/>
    <property type="project" value="TreeGrafter"/>
</dbReference>
<dbReference type="Gene3D" id="3.40.50.300">
    <property type="entry name" value="P-loop containing nucleotide triphosphate hydrolases"/>
    <property type="match status" value="1"/>
</dbReference>
<dbReference type="GO" id="GO:0000812">
    <property type="term" value="C:Swr1 complex"/>
    <property type="evidence" value="ECO:0007669"/>
    <property type="project" value="TreeGrafter"/>
</dbReference>
<dbReference type="GO" id="GO:0005524">
    <property type="term" value="F:ATP binding"/>
    <property type="evidence" value="ECO:0007669"/>
    <property type="project" value="UniProtKB-KW"/>
</dbReference>
<comment type="subcellular location">
    <subcellularLocation>
        <location evidence="1">Nucleus</location>
    </subcellularLocation>
</comment>
<feature type="domain" description="Helicase C-terminal" evidence="16">
    <location>
        <begin position="496"/>
        <end position="646"/>
    </location>
</feature>
<evidence type="ECO:0000256" key="4">
    <source>
        <dbReference type="ARBA" id="ARBA00022741"/>
    </source>
</evidence>
<feature type="region of interest" description="Disordered" evidence="14">
    <location>
        <begin position="804"/>
        <end position="889"/>
    </location>
</feature>
<gene>
    <name evidence="17" type="ORF">BpHYR1_027374</name>
</gene>
<dbReference type="FunFam" id="3.40.50.300:FF:000529">
    <property type="entry name" value="helicase SRCAP isoform X1"/>
    <property type="match status" value="1"/>
</dbReference>
<dbReference type="OrthoDB" id="448448at2759"/>
<feature type="compositionally biased region" description="Basic and acidic residues" evidence="14">
    <location>
        <begin position="819"/>
        <end position="865"/>
    </location>
</feature>
<dbReference type="GO" id="GO:0003677">
    <property type="term" value="F:DNA binding"/>
    <property type="evidence" value="ECO:0007669"/>
    <property type="project" value="UniProtKB-KW"/>
</dbReference>
<evidence type="ECO:0000256" key="2">
    <source>
        <dbReference type="ARBA" id="ARBA00009220"/>
    </source>
</evidence>
<comment type="caution">
    <text evidence="17">The sequence shown here is derived from an EMBL/GenBank/DDBJ whole genome shotgun (WGS) entry which is preliminary data.</text>
</comment>
<dbReference type="GO" id="GO:0010468">
    <property type="term" value="P:regulation of gene expression"/>
    <property type="evidence" value="ECO:0007669"/>
    <property type="project" value="UniProtKB-ARBA"/>
</dbReference>
<keyword evidence="6" id="KW-0347">Helicase</keyword>
<name>A0A3M7RML9_BRAPC</name>
<protein>
    <submittedName>
        <fullName evidence="17">PHOTOPERIOD-INDEPENDENT EARLY FLOWERING 1-like isoform X1</fullName>
    </submittedName>
</protein>
<dbReference type="STRING" id="10195.A0A3M7RML9"/>
<dbReference type="CDD" id="cd18793">
    <property type="entry name" value="SF2_C_SNF"/>
    <property type="match status" value="1"/>
</dbReference>
<keyword evidence="9" id="KW-0805">Transcription regulation</keyword>
<dbReference type="Gene3D" id="3.40.50.10810">
    <property type="entry name" value="Tandem AAA-ATPase domain"/>
    <property type="match status" value="1"/>
</dbReference>
<dbReference type="InterPro" id="IPR038718">
    <property type="entry name" value="SNF2-like_sf"/>
</dbReference>
<evidence type="ECO:0000256" key="10">
    <source>
        <dbReference type="ARBA" id="ARBA00023125"/>
    </source>
</evidence>
<sequence length="1000" mass="115775">KWSPGLKILTYYGSQKERKLKRVGWTKTNAFHVCITSYKLVIQDHAIFRRKKWKYFILDEAQNIKNFKSQRWQTLLNFQSQRRLLLTGTPLQNNLMELWSLMHFLMPHVFASHRQFNHWFNNPFKTMIEKSTEVNEQLIKRLHKVLRPFILRRLKAHVEKQMPKKYEHVIKCALSKRQRLLYDEFMSLSSTREKIAQGHYMSVINILMQLRKVCNHPDLFEPRPIVSSFVSQPLEYRVPSIVFNLGDELAADRFCHYHPGLADMETMSAFDSHRAKRLQVTGQHIEQCLCQEQPKSRDHVTRGNFFQDKTLVGIRSSSSILNVSAELTDHSIKASYLARLNKLRFIFHKPVYGRDLIDCVSGLRASPCDNKWSFATRSYATCEMSRASRDYLEYTDTLRHGLNLVRDYLMREMESVCEKFVMYVPNVRYSSSDYVTLRIANPYAGLYCKYTNIKRPITNVCVRTGLARLSQIVNGLTSTQFPDKRLIQYDCGKLQKLDSLLRQLYSGEHRVLLFTQMTRMLDVLENFLNYHGYKYLRLDGATSIEQRQVLMERFNTDSRIFCFILSTRSGGVGVNLTGADTVVFYDSDWNPTMDAQAQDRCHRIGQTRDVHIYRLISEKTVEENILKKADQKRLLSQMAIEGGCFTTAVLRQSHITELFEERDEPVSQENSESYVGQMDDAKFEEALGMVEDESDVNAAKNLRQEVQADIAEFDENDNLMTDDPDMTKLHTEFKFIETELKPIERYALKYLESTGEVQIENDAEPDIEQVKKNWELERLKQLKEEEERRAEQEEEDLMYTYTKTEVRKSARPAKSRPVSCEKKQKFDDPKPTTKKEKKEKLVKEKDLKETKALSPVRDEITEAKKPCKRGRKPKSRSIESPPPVQEPCCAKPIPTEKPKVLTLCPSVQSAPKPVLKTIITRPSVPIKSIFNIPTTLNRTQSNQPIILKTNNVINVPATSPNKLIFRTVPNVLAQKKPASVLSSTCLSPSPSSSNSSSQSK</sequence>
<feature type="non-terminal residue" evidence="17">
    <location>
        <position position="1"/>
    </location>
</feature>
<keyword evidence="3" id="KW-0597">Phosphoprotein</keyword>
<evidence type="ECO:0000256" key="9">
    <source>
        <dbReference type="ARBA" id="ARBA00023015"/>
    </source>
</evidence>
<evidence type="ECO:0000256" key="3">
    <source>
        <dbReference type="ARBA" id="ARBA00022553"/>
    </source>
</evidence>
<accession>A0A3M7RML9</accession>
<evidence type="ECO:0000259" key="15">
    <source>
        <dbReference type="PROSITE" id="PS51192"/>
    </source>
</evidence>
<dbReference type="Pfam" id="PF00176">
    <property type="entry name" value="SNF2-rel_dom"/>
    <property type="match status" value="1"/>
</dbReference>
<keyword evidence="4" id="KW-0547">Nucleotide-binding</keyword>
<dbReference type="InterPro" id="IPR027417">
    <property type="entry name" value="P-loop_NTPase"/>
</dbReference>
<reference evidence="17 18" key="1">
    <citation type="journal article" date="2018" name="Sci. Rep.">
        <title>Genomic signatures of local adaptation to the degree of environmental predictability in rotifers.</title>
        <authorList>
            <person name="Franch-Gras L."/>
            <person name="Hahn C."/>
            <person name="Garcia-Roger E.M."/>
            <person name="Carmona M.J."/>
            <person name="Serra M."/>
            <person name="Gomez A."/>
        </authorList>
    </citation>
    <scope>NUCLEOTIDE SEQUENCE [LARGE SCALE GENOMIC DNA]</scope>
    <source>
        <strain evidence="17">HYR1</strain>
    </source>
</reference>
<evidence type="ECO:0000256" key="7">
    <source>
        <dbReference type="ARBA" id="ARBA00022840"/>
    </source>
</evidence>
<dbReference type="AlphaFoldDB" id="A0A3M7RML9"/>
<feature type="coiled-coil region" evidence="13">
    <location>
        <begin position="769"/>
        <end position="796"/>
    </location>
</feature>
<evidence type="ECO:0000256" key="11">
    <source>
        <dbReference type="ARBA" id="ARBA00023163"/>
    </source>
</evidence>
<keyword evidence="18" id="KW-1185">Reference proteome</keyword>
<feature type="compositionally biased region" description="Basic residues" evidence="14">
    <location>
        <begin position="866"/>
        <end position="875"/>
    </location>
</feature>
<dbReference type="GO" id="GO:0006338">
    <property type="term" value="P:chromatin remodeling"/>
    <property type="evidence" value="ECO:0007669"/>
    <property type="project" value="UniProtKB-ARBA"/>
</dbReference>
<dbReference type="SUPFAM" id="SSF52540">
    <property type="entry name" value="P-loop containing nucleoside triphosphate hydrolases"/>
    <property type="match status" value="2"/>
</dbReference>
<dbReference type="GO" id="GO:0140096">
    <property type="term" value="F:catalytic activity, acting on a protein"/>
    <property type="evidence" value="ECO:0007669"/>
    <property type="project" value="UniProtKB-ARBA"/>
</dbReference>
<dbReference type="GO" id="GO:0004386">
    <property type="term" value="F:helicase activity"/>
    <property type="evidence" value="ECO:0007669"/>
    <property type="project" value="UniProtKB-KW"/>
</dbReference>
<evidence type="ECO:0000256" key="14">
    <source>
        <dbReference type="SAM" id="MobiDB-lite"/>
    </source>
</evidence>
<dbReference type="Pfam" id="PF00271">
    <property type="entry name" value="Helicase_C"/>
    <property type="match status" value="1"/>
</dbReference>
<dbReference type="Proteomes" id="UP000276133">
    <property type="component" value="Unassembled WGS sequence"/>
</dbReference>
<feature type="region of interest" description="Disordered" evidence="14">
    <location>
        <begin position="980"/>
        <end position="1000"/>
    </location>
</feature>
<evidence type="ECO:0000256" key="1">
    <source>
        <dbReference type="ARBA" id="ARBA00004123"/>
    </source>
</evidence>
<keyword evidence="12" id="KW-0539">Nucleus</keyword>
<keyword evidence="11" id="KW-0804">Transcription</keyword>
<dbReference type="GO" id="GO:0010557">
    <property type="term" value="P:positive regulation of macromolecule biosynthetic process"/>
    <property type="evidence" value="ECO:0007669"/>
    <property type="project" value="UniProtKB-ARBA"/>
</dbReference>
<evidence type="ECO:0000256" key="13">
    <source>
        <dbReference type="SAM" id="Coils"/>
    </source>
</evidence>
<keyword evidence="10" id="KW-0238">DNA-binding</keyword>
<dbReference type="FunFam" id="3.40.50.10810:FF:000005">
    <property type="entry name" value="Photoperiod-independent early flowering 1"/>
    <property type="match status" value="1"/>
</dbReference>
<comment type="similarity">
    <text evidence="2">Belongs to the SNF2/RAD54 helicase family. SWR1 subfamily.</text>
</comment>
<keyword evidence="5" id="KW-0378">Hydrolase</keyword>
<dbReference type="InterPro" id="IPR000330">
    <property type="entry name" value="SNF2_N"/>
</dbReference>
<feature type="domain" description="Helicase ATP-binding" evidence="15">
    <location>
        <begin position="1"/>
        <end position="108"/>
    </location>
</feature>
<keyword evidence="7" id="KW-0067">ATP-binding</keyword>
<dbReference type="EMBL" id="REGN01003043">
    <property type="protein sequence ID" value="RNA24823.1"/>
    <property type="molecule type" value="Genomic_DNA"/>
</dbReference>
<dbReference type="Gene3D" id="1.20.120.850">
    <property type="entry name" value="SWI2/SNF2 ATPases, N-terminal domain"/>
    <property type="match status" value="1"/>
</dbReference>
<evidence type="ECO:0000313" key="17">
    <source>
        <dbReference type="EMBL" id="RNA24823.1"/>
    </source>
</evidence>
<evidence type="ECO:0000256" key="6">
    <source>
        <dbReference type="ARBA" id="ARBA00022806"/>
    </source>
</evidence>
<keyword evidence="13" id="KW-0175">Coiled coil</keyword>
<organism evidence="17 18">
    <name type="scientific">Brachionus plicatilis</name>
    <name type="common">Marine rotifer</name>
    <name type="synonym">Brachionus muelleri</name>
    <dbReference type="NCBI Taxonomy" id="10195"/>
    <lineage>
        <taxon>Eukaryota</taxon>
        <taxon>Metazoa</taxon>
        <taxon>Spiralia</taxon>
        <taxon>Gnathifera</taxon>
        <taxon>Rotifera</taxon>
        <taxon>Eurotatoria</taxon>
        <taxon>Monogononta</taxon>
        <taxon>Pseudotrocha</taxon>
        <taxon>Ploima</taxon>
        <taxon>Brachionidae</taxon>
        <taxon>Brachionus</taxon>
    </lineage>
</organism>
<evidence type="ECO:0000256" key="12">
    <source>
        <dbReference type="ARBA" id="ARBA00023242"/>
    </source>
</evidence>
<dbReference type="GO" id="GO:0016887">
    <property type="term" value="F:ATP hydrolysis activity"/>
    <property type="evidence" value="ECO:0007669"/>
    <property type="project" value="TreeGrafter"/>
</dbReference>